<sequence>MPQLSEIGQLLCGLFFLEMCVFEMLILVIYFSVMISGYL</sequence>
<keyword evidence="1" id="KW-0472">Membrane</keyword>
<protein>
    <submittedName>
        <fullName evidence="2">Uncharacterized protein</fullName>
    </submittedName>
</protein>
<organism evidence="2">
    <name type="scientific">Magnetospirillum gryphiswaldense</name>
    <dbReference type="NCBI Taxonomy" id="55518"/>
    <lineage>
        <taxon>Bacteria</taxon>
        <taxon>Pseudomonadati</taxon>
        <taxon>Pseudomonadota</taxon>
        <taxon>Alphaproteobacteria</taxon>
        <taxon>Rhodospirillales</taxon>
        <taxon>Rhodospirillaceae</taxon>
        <taxon>Magnetospirillum</taxon>
    </lineage>
</organism>
<keyword evidence="1" id="KW-0812">Transmembrane</keyword>
<feature type="transmembrane region" description="Helical" evidence="1">
    <location>
        <begin position="12"/>
        <end position="33"/>
    </location>
</feature>
<keyword evidence="1" id="KW-1133">Transmembrane helix</keyword>
<dbReference type="EMBL" id="CU459003">
    <property type="protein sequence ID" value="CAM75025.1"/>
    <property type="molecule type" value="Genomic_DNA"/>
</dbReference>
<gene>
    <name evidence="2" type="ORF">MGR_0741</name>
</gene>
<accession>A4TWL8</accession>
<evidence type="ECO:0000313" key="2">
    <source>
        <dbReference type="EMBL" id="CAM75025.1"/>
    </source>
</evidence>
<reference evidence="2" key="1">
    <citation type="journal article" date="2007" name="J. Bacteriol.">
        <title>Comparative genome analysis of four magnetotactic bacteria reveals a complex set of group-specific genes implicated in magnetosome biomineralization and function.</title>
        <authorList>
            <person name="Richter M."/>
            <person name="Kube M."/>
            <person name="Bazylinski D.A."/>
            <person name="Lombardot T."/>
            <person name="Gloeckner F.O."/>
            <person name="Reinhardt R."/>
            <person name="Schueler D."/>
        </authorList>
    </citation>
    <scope>NUCLEOTIDE SEQUENCE</scope>
    <source>
        <strain evidence="2">MSR-1</strain>
    </source>
</reference>
<dbReference type="AlphaFoldDB" id="A4TWL8"/>
<proteinExistence type="predicted"/>
<name>A4TWL8_9PROT</name>
<evidence type="ECO:0000256" key="1">
    <source>
        <dbReference type="SAM" id="Phobius"/>
    </source>
</evidence>